<name>A0A6P2CC40_9NOCA</name>
<keyword evidence="1" id="KW-0812">Transmembrane</keyword>
<feature type="transmembrane region" description="Helical" evidence="1">
    <location>
        <begin position="12"/>
        <end position="29"/>
    </location>
</feature>
<evidence type="ECO:0000313" key="2">
    <source>
        <dbReference type="EMBL" id="TXG90327.1"/>
    </source>
</evidence>
<dbReference type="RefSeq" id="WP_010837188.1">
    <property type="nucleotide sequence ID" value="NZ_QRCM01000001.1"/>
</dbReference>
<keyword evidence="1" id="KW-0472">Membrane</keyword>
<accession>A0A6P2CC40</accession>
<sequence length="59" mass="6423">MTTRRPNLARDIGWVLIAVSLSYIVMTLILGPSPVWIPAVIAVGGIAGTVIRHRRTDAR</sequence>
<comment type="caution">
    <text evidence="2">The sequence shown here is derived from an EMBL/GenBank/DDBJ whole genome shotgun (WGS) entry which is preliminary data.</text>
</comment>
<protein>
    <recommendedName>
        <fullName evidence="4">DUF2530 domain-containing protein</fullName>
    </recommendedName>
</protein>
<keyword evidence="1" id="KW-1133">Transmembrane helix</keyword>
<evidence type="ECO:0000256" key="1">
    <source>
        <dbReference type="SAM" id="Phobius"/>
    </source>
</evidence>
<reference evidence="2 3" key="1">
    <citation type="submission" date="2018-07" db="EMBL/GenBank/DDBJ databases">
        <title>Genome sequence of Rhodococcus rhodnii ATCC 35071 from Rhodnius prolixus.</title>
        <authorList>
            <person name="Patel V."/>
            <person name="Vogel K.J."/>
        </authorList>
    </citation>
    <scope>NUCLEOTIDE SEQUENCE [LARGE SCALE GENOMIC DNA]</scope>
    <source>
        <strain evidence="2 3">ATCC 35071</strain>
    </source>
</reference>
<dbReference type="EMBL" id="QRCM01000001">
    <property type="protein sequence ID" value="TXG90327.1"/>
    <property type="molecule type" value="Genomic_DNA"/>
</dbReference>
<dbReference type="Proteomes" id="UP000471120">
    <property type="component" value="Unassembled WGS sequence"/>
</dbReference>
<gene>
    <name evidence="2" type="ORF">DW322_08935</name>
</gene>
<organism evidence="2 3">
    <name type="scientific">Rhodococcus rhodnii</name>
    <dbReference type="NCBI Taxonomy" id="38312"/>
    <lineage>
        <taxon>Bacteria</taxon>
        <taxon>Bacillati</taxon>
        <taxon>Actinomycetota</taxon>
        <taxon>Actinomycetes</taxon>
        <taxon>Mycobacteriales</taxon>
        <taxon>Nocardiaceae</taxon>
        <taxon>Rhodococcus</taxon>
    </lineage>
</organism>
<evidence type="ECO:0000313" key="3">
    <source>
        <dbReference type="Proteomes" id="UP000471120"/>
    </source>
</evidence>
<feature type="transmembrane region" description="Helical" evidence="1">
    <location>
        <begin position="35"/>
        <end position="51"/>
    </location>
</feature>
<dbReference type="AlphaFoldDB" id="A0A6P2CC40"/>
<proteinExistence type="predicted"/>
<evidence type="ECO:0008006" key="4">
    <source>
        <dbReference type="Google" id="ProtNLM"/>
    </source>
</evidence>